<organism evidence="2 3">
    <name type="scientific">Chaetomium fimeti</name>
    <dbReference type="NCBI Taxonomy" id="1854472"/>
    <lineage>
        <taxon>Eukaryota</taxon>
        <taxon>Fungi</taxon>
        <taxon>Dikarya</taxon>
        <taxon>Ascomycota</taxon>
        <taxon>Pezizomycotina</taxon>
        <taxon>Sordariomycetes</taxon>
        <taxon>Sordariomycetidae</taxon>
        <taxon>Sordariales</taxon>
        <taxon>Chaetomiaceae</taxon>
        <taxon>Chaetomium</taxon>
    </lineage>
</organism>
<proteinExistence type="predicted"/>
<dbReference type="EMBL" id="JAUEPN010000004">
    <property type="protein sequence ID" value="KAK3295227.1"/>
    <property type="molecule type" value="Genomic_DNA"/>
</dbReference>
<feature type="region of interest" description="Disordered" evidence="1">
    <location>
        <begin position="354"/>
        <end position="376"/>
    </location>
</feature>
<sequence length="421" mass="47806">METPIPFPHRDNKHSQNQSTMASRSWRLITSWPRRLDALPCQVATAIETAALTVRMVVAQFSDPDTAISEVATSSDPLLRFALRHDDCEEPLSPSEQHRLVQEVCNAHGLNEAELSFSSLMRSDLTNRRLWDIPELDILRIFHRRDEDEPWALAETTGNPNEANEVEWMGEGTLQVAIGERSGEFNRSGDDFLYFSSATFPPVIRIMFNPQGEAEETIHTLRYVFFEGLFLWRSSETGKLEVGIRPADYILMGVIRHRSGEDDNLERVRFYGDGGLYVTPSLPDGKYTQRPYVSDGWELGEEGFIYTLLYIPSRPPPEDTYHDEFISEDVLQQDGMPSELFAGAELFPRLPGRRAGALDEEDPQPTSADSTQLDPIGLQELRAEVNAARQLIAQLHEENEQLKAENISLREQGRRPSPEDY</sequence>
<feature type="region of interest" description="Disordered" evidence="1">
    <location>
        <begin position="398"/>
        <end position="421"/>
    </location>
</feature>
<dbReference type="GeneID" id="87840652"/>
<feature type="compositionally biased region" description="Basic and acidic residues" evidence="1">
    <location>
        <begin position="411"/>
        <end position="421"/>
    </location>
</feature>
<dbReference type="AlphaFoldDB" id="A0AAE0HFH3"/>
<protein>
    <submittedName>
        <fullName evidence="2">Uncharacterized protein</fullName>
    </submittedName>
</protein>
<gene>
    <name evidence="2" type="ORF">B0H64DRAFT_394644</name>
</gene>
<comment type="caution">
    <text evidence="2">The sequence shown here is derived from an EMBL/GenBank/DDBJ whole genome shotgun (WGS) entry which is preliminary data.</text>
</comment>
<dbReference type="RefSeq" id="XP_062658741.1">
    <property type="nucleotide sequence ID" value="XM_062803704.1"/>
</dbReference>
<dbReference type="Proteomes" id="UP001278766">
    <property type="component" value="Unassembled WGS sequence"/>
</dbReference>
<accession>A0AAE0HFH3</accession>
<feature type="region of interest" description="Disordered" evidence="1">
    <location>
        <begin position="1"/>
        <end position="20"/>
    </location>
</feature>
<feature type="compositionally biased region" description="Polar residues" evidence="1">
    <location>
        <begin position="364"/>
        <end position="373"/>
    </location>
</feature>
<evidence type="ECO:0000256" key="1">
    <source>
        <dbReference type="SAM" id="MobiDB-lite"/>
    </source>
</evidence>
<keyword evidence="3" id="KW-1185">Reference proteome</keyword>
<reference evidence="2" key="2">
    <citation type="submission" date="2023-06" db="EMBL/GenBank/DDBJ databases">
        <authorList>
            <consortium name="Lawrence Berkeley National Laboratory"/>
            <person name="Haridas S."/>
            <person name="Hensen N."/>
            <person name="Bonometti L."/>
            <person name="Westerberg I."/>
            <person name="Brannstrom I.O."/>
            <person name="Guillou S."/>
            <person name="Cros-Aarteil S."/>
            <person name="Calhoun S."/>
            <person name="Kuo A."/>
            <person name="Mondo S."/>
            <person name="Pangilinan J."/>
            <person name="Riley R."/>
            <person name="Labutti K."/>
            <person name="Andreopoulos B."/>
            <person name="Lipzen A."/>
            <person name="Chen C."/>
            <person name="Yanf M."/>
            <person name="Daum C."/>
            <person name="Ng V."/>
            <person name="Clum A."/>
            <person name="Steindorff A."/>
            <person name="Ohm R."/>
            <person name="Martin F."/>
            <person name="Silar P."/>
            <person name="Natvig D."/>
            <person name="Lalanne C."/>
            <person name="Gautier V."/>
            <person name="Ament-Velasquez S.L."/>
            <person name="Kruys A."/>
            <person name="Hutchinson M.I."/>
            <person name="Powell A.J."/>
            <person name="Barry K."/>
            <person name="Miller A.N."/>
            <person name="Grigoriev I.V."/>
            <person name="Debuchy R."/>
            <person name="Gladieux P."/>
            <person name="Thoren M.H."/>
            <person name="Johannesson H."/>
        </authorList>
    </citation>
    <scope>NUCLEOTIDE SEQUENCE</scope>
    <source>
        <strain evidence="2">CBS 168.71</strain>
    </source>
</reference>
<evidence type="ECO:0000313" key="3">
    <source>
        <dbReference type="Proteomes" id="UP001278766"/>
    </source>
</evidence>
<name>A0AAE0HFH3_9PEZI</name>
<reference evidence="2" key="1">
    <citation type="journal article" date="2023" name="Mol. Phylogenet. Evol.">
        <title>Genome-scale phylogeny and comparative genomics of the fungal order Sordariales.</title>
        <authorList>
            <person name="Hensen N."/>
            <person name="Bonometti L."/>
            <person name="Westerberg I."/>
            <person name="Brannstrom I.O."/>
            <person name="Guillou S."/>
            <person name="Cros-Aarteil S."/>
            <person name="Calhoun S."/>
            <person name="Haridas S."/>
            <person name="Kuo A."/>
            <person name="Mondo S."/>
            <person name="Pangilinan J."/>
            <person name="Riley R."/>
            <person name="LaButti K."/>
            <person name="Andreopoulos B."/>
            <person name="Lipzen A."/>
            <person name="Chen C."/>
            <person name="Yan M."/>
            <person name="Daum C."/>
            <person name="Ng V."/>
            <person name="Clum A."/>
            <person name="Steindorff A."/>
            <person name="Ohm R.A."/>
            <person name="Martin F."/>
            <person name="Silar P."/>
            <person name="Natvig D.O."/>
            <person name="Lalanne C."/>
            <person name="Gautier V."/>
            <person name="Ament-Velasquez S.L."/>
            <person name="Kruys A."/>
            <person name="Hutchinson M.I."/>
            <person name="Powell A.J."/>
            <person name="Barry K."/>
            <person name="Miller A.N."/>
            <person name="Grigoriev I.V."/>
            <person name="Debuchy R."/>
            <person name="Gladieux P."/>
            <person name="Hiltunen Thoren M."/>
            <person name="Johannesson H."/>
        </authorList>
    </citation>
    <scope>NUCLEOTIDE SEQUENCE</scope>
    <source>
        <strain evidence="2">CBS 168.71</strain>
    </source>
</reference>
<evidence type="ECO:0000313" key="2">
    <source>
        <dbReference type="EMBL" id="KAK3295227.1"/>
    </source>
</evidence>